<dbReference type="EC" id="2.7.1.12" evidence="3 9"/>
<dbReference type="PANTHER" id="PTHR43442">
    <property type="entry name" value="GLUCONOKINASE-RELATED"/>
    <property type="match status" value="1"/>
</dbReference>
<feature type="domain" description="APS kinase" evidence="10">
    <location>
        <begin position="7"/>
        <end position="139"/>
    </location>
</feature>
<proteinExistence type="inferred from homology"/>
<accession>A0A1G4KE13</accession>
<evidence type="ECO:0000313" key="11">
    <source>
        <dbReference type="EMBL" id="SCV02725.1"/>
    </source>
</evidence>
<dbReference type="InterPro" id="IPR059117">
    <property type="entry name" value="APS_kinase_dom"/>
</dbReference>
<organism evidence="11 12">
    <name type="scientific">Lachancea mirantina</name>
    <dbReference type="NCBI Taxonomy" id="1230905"/>
    <lineage>
        <taxon>Eukaryota</taxon>
        <taxon>Fungi</taxon>
        <taxon>Dikarya</taxon>
        <taxon>Ascomycota</taxon>
        <taxon>Saccharomycotina</taxon>
        <taxon>Saccharomycetes</taxon>
        <taxon>Saccharomycetales</taxon>
        <taxon>Saccharomycetaceae</taxon>
        <taxon>Lachancea</taxon>
    </lineage>
</organism>
<evidence type="ECO:0000313" key="12">
    <source>
        <dbReference type="Proteomes" id="UP000191024"/>
    </source>
</evidence>
<dbReference type="PANTHER" id="PTHR43442:SF3">
    <property type="entry name" value="GLUCONOKINASE-RELATED"/>
    <property type="match status" value="1"/>
</dbReference>
<dbReference type="AlphaFoldDB" id="A0A1G4KE13"/>
<dbReference type="OrthoDB" id="275177at2759"/>
<comment type="pathway">
    <text evidence="1 9">Carbohydrate acid metabolism; D-gluconate degradation.</text>
</comment>
<dbReference type="SUPFAM" id="SSF52540">
    <property type="entry name" value="P-loop containing nucleoside triphosphate hydrolases"/>
    <property type="match status" value="1"/>
</dbReference>
<keyword evidence="6 9" id="KW-0418">Kinase</keyword>
<keyword evidence="4 9" id="KW-0808">Transferase</keyword>
<evidence type="ECO:0000256" key="5">
    <source>
        <dbReference type="ARBA" id="ARBA00022741"/>
    </source>
</evidence>
<dbReference type="STRING" id="1230905.A0A1G4KE13"/>
<gene>
    <name evidence="11" type="ORF">LAMI_0H02366G</name>
</gene>
<evidence type="ECO:0000256" key="8">
    <source>
        <dbReference type="ARBA" id="ARBA00048090"/>
    </source>
</evidence>
<evidence type="ECO:0000256" key="1">
    <source>
        <dbReference type="ARBA" id="ARBA00004875"/>
    </source>
</evidence>
<evidence type="ECO:0000256" key="3">
    <source>
        <dbReference type="ARBA" id="ARBA00012054"/>
    </source>
</evidence>
<evidence type="ECO:0000256" key="7">
    <source>
        <dbReference type="ARBA" id="ARBA00022840"/>
    </source>
</evidence>
<keyword evidence="12" id="KW-1185">Reference proteome</keyword>
<dbReference type="GO" id="GO:0005975">
    <property type="term" value="P:carbohydrate metabolic process"/>
    <property type="evidence" value="ECO:0007669"/>
    <property type="project" value="InterPro"/>
</dbReference>
<dbReference type="InterPro" id="IPR027417">
    <property type="entry name" value="P-loop_NTPase"/>
</dbReference>
<dbReference type="Pfam" id="PF01583">
    <property type="entry name" value="APS_kinase"/>
    <property type="match status" value="1"/>
</dbReference>
<name>A0A1G4KE13_9SACH</name>
<dbReference type="GO" id="GO:0005524">
    <property type="term" value="F:ATP binding"/>
    <property type="evidence" value="ECO:0007669"/>
    <property type="project" value="UniProtKB-KW"/>
</dbReference>
<dbReference type="CDD" id="cd02021">
    <property type="entry name" value="GntK"/>
    <property type="match status" value="1"/>
</dbReference>
<dbReference type="Gene3D" id="3.40.50.300">
    <property type="entry name" value="P-loop containing nucleotide triphosphate hydrolases"/>
    <property type="match status" value="1"/>
</dbReference>
<sequence>MAEETHPVVVVIGGTAGTGKSTVGAELTSFFQDKYPGTAFIEGDAIHPQANIDKMSRGIPLTDEDRWGWLQDVARISAKSAEHHSGLAIVSCSSLKLKYRDLMREKEPDTRFAFLFLYADPDVILQRFAHREGHFMKANMAKSQFADLELPKNTEKDAHVLNVDGKDMKTVLHEAIEQAKTWGL</sequence>
<evidence type="ECO:0000256" key="9">
    <source>
        <dbReference type="RuleBase" id="RU363066"/>
    </source>
</evidence>
<keyword evidence="7 9" id="KW-0067">ATP-binding</keyword>
<dbReference type="UniPathway" id="UPA00792"/>
<dbReference type="NCBIfam" id="TIGR01313">
    <property type="entry name" value="therm_gnt_kin"/>
    <property type="match status" value="1"/>
</dbReference>
<comment type="catalytic activity">
    <reaction evidence="8 9">
        <text>D-gluconate + ATP = 6-phospho-D-gluconate + ADP + H(+)</text>
        <dbReference type="Rhea" id="RHEA:19433"/>
        <dbReference type="ChEBI" id="CHEBI:15378"/>
        <dbReference type="ChEBI" id="CHEBI:18391"/>
        <dbReference type="ChEBI" id="CHEBI:30616"/>
        <dbReference type="ChEBI" id="CHEBI:58759"/>
        <dbReference type="ChEBI" id="CHEBI:456216"/>
        <dbReference type="EC" id="2.7.1.12"/>
    </reaction>
</comment>
<dbReference type="GO" id="GO:0046316">
    <property type="term" value="F:gluconokinase activity"/>
    <property type="evidence" value="ECO:0007669"/>
    <property type="project" value="UniProtKB-EC"/>
</dbReference>
<keyword evidence="5 9" id="KW-0547">Nucleotide-binding</keyword>
<comment type="similarity">
    <text evidence="2 9">Belongs to the gluconokinase GntK/GntV family.</text>
</comment>
<dbReference type="InterPro" id="IPR006001">
    <property type="entry name" value="Therm_gnt_kin"/>
</dbReference>
<evidence type="ECO:0000256" key="4">
    <source>
        <dbReference type="ARBA" id="ARBA00022679"/>
    </source>
</evidence>
<evidence type="ECO:0000256" key="2">
    <source>
        <dbReference type="ARBA" id="ARBA00008420"/>
    </source>
</evidence>
<dbReference type="EMBL" id="LT598468">
    <property type="protein sequence ID" value="SCV02725.1"/>
    <property type="molecule type" value="Genomic_DNA"/>
</dbReference>
<dbReference type="GO" id="GO:0005737">
    <property type="term" value="C:cytoplasm"/>
    <property type="evidence" value="ECO:0007669"/>
    <property type="project" value="TreeGrafter"/>
</dbReference>
<evidence type="ECO:0000259" key="10">
    <source>
        <dbReference type="Pfam" id="PF01583"/>
    </source>
</evidence>
<protein>
    <recommendedName>
        <fullName evidence="3 9">Gluconokinase</fullName>
        <ecNumber evidence="3 9">2.7.1.12</ecNumber>
    </recommendedName>
</protein>
<dbReference type="Proteomes" id="UP000191024">
    <property type="component" value="Chromosome H"/>
</dbReference>
<reference evidence="12" key="1">
    <citation type="submission" date="2016-03" db="EMBL/GenBank/DDBJ databases">
        <authorList>
            <person name="Devillers H."/>
        </authorList>
    </citation>
    <scope>NUCLEOTIDE SEQUENCE [LARGE SCALE GENOMIC DNA]</scope>
</reference>
<evidence type="ECO:0000256" key="6">
    <source>
        <dbReference type="ARBA" id="ARBA00022777"/>
    </source>
</evidence>